<accession>A0A164E333</accession>
<dbReference type="Proteomes" id="UP000076858">
    <property type="component" value="Unassembled WGS sequence"/>
</dbReference>
<keyword evidence="1" id="KW-0812">Transmembrane</keyword>
<dbReference type="AlphaFoldDB" id="A0A164E333"/>
<reference evidence="2 3" key="1">
    <citation type="submission" date="2016-03" db="EMBL/GenBank/DDBJ databases">
        <title>EvidentialGene: Evidence-directed Construction of Genes on Genomes.</title>
        <authorList>
            <person name="Gilbert D.G."/>
            <person name="Choi J.-H."/>
            <person name="Mockaitis K."/>
            <person name="Colbourne J."/>
            <person name="Pfrender M."/>
        </authorList>
    </citation>
    <scope>NUCLEOTIDE SEQUENCE [LARGE SCALE GENOMIC DNA]</scope>
    <source>
        <strain evidence="2 3">Xinb3</strain>
        <tissue evidence="2">Complete organism</tissue>
    </source>
</reference>
<evidence type="ECO:0000256" key="1">
    <source>
        <dbReference type="SAM" id="Phobius"/>
    </source>
</evidence>
<keyword evidence="3" id="KW-1185">Reference proteome</keyword>
<evidence type="ECO:0000313" key="3">
    <source>
        <dbReference type="Proteomes" id="UP000076858"/>
    </source>
</evidence>
<feature type="transmembrane region" description="Helical" evidence="1">
    <location>
        <begin position="43"/>
        <end position="66"/>
    </location>
</feature>
<name>A0A164E333_9CRUS</name>
<feature type="non-terminal residue" evidence="2">
    <location>
        <position position="1"/>
    </location>
</feature>
<gene>
    <name evidence="2" type="ORF">APZ42_009322</name>
</gene>
<keyword evidence="1" id="KW-0472">Membrane</keyword>
<sequence>VELSAESAAIGLKRVRKKKKFFKKGIPSQPVRVSFLFWTHDSLILFVCQFIFIPFVSAISAFICYVSRSFAILYGLPLLRQVT</sequence>
<organism evidence="2 3">
    <name type="scientific">Daphnia magna</name>
    <dbReference type="NCBI Taxonomy" id="35525"/>
    <lineage>
        <taxon>Eukaryota</taxon>
        <taxon>Metazoa</taxon>
        <taxon>Ecdysozoa</taxon>
        <taxon>Arthropoda</taxon>
        <taxon>Crustacea</taxon>
        <taxon>Branchiopoda</taxon>
        <taxon>Diplostraca</taxon>
        <taxon>Cladocera</taxon>
        <taxon>Anomopoda</taxon>
        <taxon>Daphniidae</taxon>
        <taxon>Daphnia</taxon>
    </lineage>
</organism>
<comment type="caution">
    <text evidence="2">The sequence shown here is derived from an EMBL/GenBank/DDBJ whole genome shotgun (WGS) entry which is preliminary data.</text>
</comment>
<proteinExistence type="predicted"/>
<protein>
    <submittedName>
        <fullName evidence="2">Uncharacterized protein</fullName>
    </submittedName>
</protein>
<evidence type="ECO:0000313" key="2">
    <source>
        <dbReference type="EMBL" id="KZR96372.1"/>
    </source>
</evidence>
<keyword evidence="1" id="KW-1133">Transmembrane helix</keyword>
<dbReference type="EMBL" id="LRGB01025125">
    <property type="protein sequence ID" value="KZR96372.1"/>
    <property type="molecule type" value="Genomic_DNA"/>
</dbReference>